<reference evidence="1 2" key="1">
    <citation type="submission" date="2022-11" db="EMBL/GenBank/DDBJ databases">
        <title>Minimal conservation of predation-associated metabolite biosynthetic gene clusters underscores biosynthetic potential of Myxococcota including descriptions for ten novel species: Archangium lansinium sp. nov., Myxococcus landrumus sp. nov., Nannocystis bai.</title>
        <authorList>
            <person name="Ahearne A."/>
            <person name="Stevens C."/>
            <person name="Dowd S."/>
        </authorList>
    </citation>
    <scope>NUCLEOTIDE SEQUENCE [LARGE SCALE GENOMIC DNA]</scope>
    <source>
        <strain evidence="1 2">NCWAL01</strain>
    </source>
</reference>
<dbReference type="Proteomes" id="UP001221838">
    <property type="component" value="Unassembled WGS sequence"/>
</dbReference>
<name>A0ABT5DGX7_9BACT</name>
<comment type="caution">
    <text evidence="1">The sequence shown here is derived from an EMBL/GenBank/DDBJ whole genome shotgun (WGS) entry which is preliminary data.</text>
</comment>
<dbReference type="RefSeq" id="WP_272143061.1">
    <property type="nucleotide sequence ID" value="NZ_JAQNDM010000002.1"/>
</dbReference>
<keyword evidence="2" id="KW-1185">Reference proteome</keyword>
<accession>A0ABT5DGX7</accession>
<gene>
    <name evidence="1" type="ORF">POL68_30920</name>
</gene>
<protein>
    <recommendedName>
        <fullName evidence="3">ELWxxDGT repeat-containing protein</fullName>
    </recommendedName>
</protein>
<proteinExistence type="predicted"/>
<evidence type="ECO:0000313" key="2">
    <source>
        <dbReference type="Proteomes" id="UP001221838"/>
    </source>
</evidence>
<evidence type="ECO:0008006" key="3">
    <source>
        <dbReference type="Google" id="ProtNLM"/>
    </source>
</evidence>
<organism evidence="1 2">
    <name type="scientific">Stigmatella ashevillensis</name>
    <dbReference type="NCBI Taxonomy" id="2995309"/>
    <lineage>
        <taxon>Bacteria</taxon>
        <taxon>Pseudomonadati</taxon>
        <taxon>Myxococcota</taxon>
        <taxon>Myxococcia</taxon>
        <taxon>Myxococcales</taxon>
        <taxon>Cystobacterineae</taxon>
        <taxon>Archangiaceae</taxon>
        <taxon>Stigmatella</taxon>
    </lineage>
</organism>
<sequence length="820" mass="85854">MTLSLSPSQAFPHAHTRWRSLVVCTAVLSTLTACGPAESSAPPAKSLSRGAVPFDARQQVSALGTPAQVSPEIPLNVAATAEWFNEGTVVTAGNGLYLAIWSEYSQVGYSPPDIVGVRIRASDGAVLDASPIHIASTQVDYAPAVAFDGTHFLVVWQDTSYIPTIRGARVRASDGVVLDASPPRYSANTNQFPYFNPAVAFDGTNYLVVWSGVFEHAGSIITGLQGRRIRPSDGLPIESAPFFIASDNIYPVPKVAYGDGHYWVTWTNGPVKGVRINTLGQVLDTSPRILTASAAGKVQVASQGGSLLVVWTDSNNALRATRIRAPDGARLGPPDILLDVAVDASTASSFSVTFDGVDYQVVWQAARNGVRTLLNTRVSAAGAVAPGSEVSLAEFHPSAPSDWVSVAAAGPGRFLASYSQYAAVSGNRRPQARRVEHVRAALSPLLPVGPLMAPGVVVQRTPAVAAGDGLYLVVWQENTPYDPSRNRILALRVDASAGTVLDSSPLVLSQIGGPGTLQFDPAVAFAGGNFLVVWTDMVSGNPFVIRGVRVRASDGAVLETPQRIGGFFPPAEDATPAVASDGTQFLVAWTGWVSDDGPPQKGIQLTRINAADGQRVAGSNRLLAVGGERPKVAYGDGRFFVAWQVSNQGYNAYWARIDAATGVPIDASPQGLATSVADENLVAVTSSGSQFFVALRVGAERVRALRINGATGLLLDSPSLIVAESSGSAPGVTFDGSDYRVAWAGPVSGAREFYSTRVSPQGQLGVGEEYGFSSGAALTWTDAPAIAAAGPGRFLVAWAQSDLGSNSVRIRLVNETAPVP</sequence>
<dbReference type="EMBL" id="JAQNDM010000002">
    <property type="protein sequence ID" value="MDC0712915.1"/>
    <property type="molecule type" value="Genomic_DNA"/>
</dbReference>
<evidence type="ECO:0000313" key="1">
    <source>
        <dbReference type="EMBL" id="MDC0712915.1"/>
    </source>
</evidence>